<evidence type="ECO:0000259" key="3">
    <source>
        <dbReference type="Pfam" id="PF22552"/>
    </source>
</evidence>
<accession>A0A6P2CL19</accession>
<reference evidence="5 6" key="1">
    <citation type="submission" date="2018-07" db="EMBL/GenBank/DDBJ databases">
        <title>Genome sequence of Rhodococcus rhodnii ATCC 35071 from Rhodnius prolixus.</title>
        <authorList>
            <person name="Patel V."/>
            <person name="Vogel K.J."/>
        </authorList>
    </citation>
    <scope>NUCLEOTIDE SEQUENCE [LARGE SCALE GENOMIC DNA]</scope>
    <source>
        <strain evidence="5 6">ATCC 35071</strain>
    </source>
</reference>
<dbReference type="Proteomes" id="UP000471120">
    <property type="component" value="Unassembled WGS sequence"/>
</dbReference>
<dbReference type="EMBL" id="QRCM01000001">
    <property type="protein sequence ID" value="TXG91678.1"/>
    <property type="molecule type" value="Genomic_DNA"/>
</dbReference>
<proteinExistence type="predicted"/>
<feature type="domain" description="TY-Chap central" evidence="2">
    <location>
        <begin position="206"/>
        <end position="334"/>
    </location>
</feature>
<evidence type="ECO:0000256" key="1">
    <source>
        <dbReference type="SAM" id="MobiDB-lite"/>
    </source>
</evidence>
<dbReference type="RefSeq" id="WP_010839773.1">
    <property type="nucleotide sequence ID" value="NZ_QRCM01000001.1"/>
</dbReference>
<evidence type="ECO:0000259" key="4">
    <source>
        <dbReference type="Pfam" id="PF22554"/>
    </source>
</evidence>
<evidence type="ECO:0000259" key="2">
    <source>
        <dbReference type="Pfam" id="PF22551"/>
    </source>
</evidence>
<dbReference type="Pfam" id="PF22554">
    <property type="entry name" value="Chap-C"/>
    <property type="match status" value="1"/>
</dbReference>
<gene>
    <name evidence="5" type="ORF">DW322_17625</name>
</gene>
<dbReference type="Pfam" id="PF22552">
    <property type="entry name" value="TY-Chap3"/>
    <property type="match status" value="1"/>
</dbReference>
<dbReference type="AlphaFoldDB" id="A0A6P2CL19"/>
<evidence type="ECO:0000313" key="5">
    <source>
        <dbReference type="EMBL" id="TXG91678.1"/>
    </source>
</evidence>
<dbReference type="InterPro" id="IPR054344">
    <property type="entry name" value="TY-Chap_N"/>
</dbReference>
<comment type="caution">
    <text evidence="5">The sequence shown here is derived from an EMBL/GenBank/DDBJ whole genome shotgun (WGS) entry which is preliminary data.</text>
</comment>
<dbReference type="InterPro" id="IPR054342">
    <property type="entry name" value="TY-Chap_C"/>
</dbReference>
<feature type="region of interest" description="Disordered" evidence="1">
    <location>
        <begin position="55"/>
        <end position="76"/>
    </location>
</feature>
<feature type="region of interest" description="Disordered" evidence="1">
    <location>
        <begin position="443"/>
        <end position="477"/>
    </location>
</feature>
<protein>
    <submittedName>
        <fullName evidence="5">Uncharacterized protein</fullName>
    </submittedName>
</protein>
<dbReference type="InterPro" id="IPR054343">
    <property type="entry name" value="TY-Chap_M"/>
</dbReference>
<dbReference type="Pfam" id="PF22551">
    <property type="entry name" value="TY-Chap1"/>
    <property type="match status" value="1"/>
</dbReference>
<feature type="domain" description="TY-Chap C-terminal" evidence="4">
    <location>
        <begin position="355"/>
        <end position="444"/>
    </location>
</feature>
<sequence>MAKSAPSNGPDEQGFDLDSAVNRAWAEFQVSLADHISQMAPGDALVLENGYDDLGEQAEDHEPPDQGRTPSSGATGIRPCVQFVLDAGDRVRCEVPSNHFLHPRRTLTRAAERRLTELGWAPPSRSPLQPGRGGSATFRIDHPRTGADRLAAMAAAAFRDVWNVTHPSFLRADSGAGTAVALAYSADPPVFPEIDPLAAIAPRDTDHLTEIVMYALVPLLGVVPEQDSDGDIPIRSGGGIVFVRVTDTGISLFAPLVQDIVDRTRAAEVTGDLNRTWSGLKFVLADDRLSVLCDVPARPFVAQHLRDALDLCGAFVRTVDDRFAARLHGTAFFSDQDDKHGSSAARTHRRLTTGDLPVELLTLHDLDPEGTGTLDGATVAAVCGGSHQRIAHVLRMGNEWVAQFRRDAAETSARGDDAHADTLDRDGDTWERVVTSLRKALRLVNGRPGTEPETTVDPDDDDTRFGASGRHRPPGDT</sequence>
<name>A0A6P2CL19_9NOCA</name>
<evidence type="ECO:0000313" key="6">
    <source>
        <dbReference type="Proteomes" id="UP000471120"/>
    </source>
</evidence>
<feature type="domain" description="TY-Chap N-terminal" evidence="3">
    <location>
        <begin position="23"/>
        <end position="170"/>
    </location>
</feature>
<organism evidence="5 6">
    <name type="scientific">Rhodococcus rhodnii</name>
    <dbReference type="NCBI Taxonomy" id="38312"/>
    <lineage>
        <taxon>Bacteria</taxon>
        <taxon>Bacillati</taxon>
        <taxon>Actinomycetota</taxon>
        <taxon>Actinomycetes</taxon>
        <taxon>Mycobacteriales</taxon>
        <taxon>Nocardiaceae</taxon>
        <taxon>Rhodococcus</taxon>
    </lineage>
</organism>